<dbReference type="InterPro" id="IPR016187">
    <property type="entry name" value="CTDL_fold"/>
</dbReference>
<dbReference type="KEGG" id="uam:UABAM_05418"/>
<keyword evidence="4" id="KW-1185">Reference proteome</keyword>
<dbReference type="GO" id="GO:0120147">
    <property type="term" value="F:formylglycine-generating oxidase activity"/>
    <property type="evidence" value="ECO:0007669"/>
    <property type="project" value="TreeGrafter"/>
</dbReference>
<organism evidence="3 4">
    <name type="scientific">Uabimicrobium amorphum</name>
    <dbReference type="NCBI Taxonomy" id="2596890"/>
    <lineage>
        <taxon>Bacteria</taxon>
        <taxon>Pseudomonadati</taxon>
        <taxon>Planctomycetota</taxon>
        <taxon>Candidatus Uabimicrobiia</taxon>
        <taxon>Candidatus Uabimicrobiales</taxon>
        <taxon>Candidatus Uabimicrobiaceae</taxon>
        <taxon>Candidatus Uabimicrobium</taxon>
    </lineage>
</organism>
<dbReference type="Pfam" id="PF03781">
    <property type="entry name" value="FGE-sulfatase"/>
    <property type="match status" value="1"/>
</dbReference>
<dbReference type="PANTHER" id="PTHR23150">
    <property type="entry name" value="SULFATASE MODIFYING FACTOR 1, 2"/>
    <property type="match status" value="1"/>
</dbReference>
<sequence>MQTFIAKCLFIFIAITTLHCQTPEGDGYFGEYVPRGMSLSTTFGEYRYFRDDSTMMYVPGGTFTMGDAKFPNSQPIQKIEISHFYIDRYEVTVSQYQQFCYATERQMPKQPPGSNEQHPVVNVTWEEANLYAEWVGKSLPTEAQWEKAARGGHQIPQWGVQEKPLPLYRNPLPIRIYTWGNTLPNAAGRYRCNYRANDKFSAKGRDGHEFTAPGGKFAQYEGSVYGCHDLCGNVQEWCADFYVGKPKRSTKDPKGPKTGKNRVIRGGGWNSDSKRIRVGYRAFAQQDYRSKSLGFRLVKNLD</sequence>
<dbReference type="PANTHER" id="PTHR23150:SF19">
    <property type="entry name" value="FORMYLGLYCINE-GENERATING ENZYME"/>
    <property type="match status" value="1"/>
</dbReference>
<accession>A0A5S9ISV9</accession>
<evidence type="ECO:0000256" key="1">
    <source>
        <dbReference type="SAM" id="MobiDB-lite"/>
    </source>
</evidence>
<reference evidence="3 4" key="1">
    <citation type="submission" date="2019-08" db="EMBL/GenBank/DDBJ databases">
        <title>Complete genome sequence of Candidatus Uab amorphum.</title>
        <authorList>
            <person name="Shiratori T."/>
            <person name="Suzuki S."/>
            <person name="Kakizawa Y."/>
            <person name="Ishida K."/>
        </authorList>
    </citation>
    <scope>NUCLEOTIDE SEQUENCE [LARGE SCALE GENOMIC DNA]</scope>
    <source>
        <strain evidence="3 4">SRT547</strain>
    </source>
</reference>
<dbReference type="InterPro" id="IPR051043">
    <property type="entry name" value="Sulfatase_Mod_Factor_Kinase"/>
</dbReference>
<evidence type="ECO:0000313" key="4">
    <source>
        <dbReference type="Proteomes" id="UP000326354"/>
    </source>
</evidence>
<dbReference type="RefSeq" id="WP_151971050.1">
    <property type="nucleotide sequence ID" value="NZ_AP019860.1"/>
</dbReference>
<proteinExistence type="predicted"/>
<protein>
    <recommendedName>
        <fullName evidence="2">Sulfatase-modifying factor enzyme-like domain-containing protein</fullName>
    </recommendedName>
</protein>
<dbReference type="InterPro" id="IPR042095">
    <property type="entry name" value="SUMF_sf"/>
</dbReference>
<dbReference type="Proteomes" id="UP000326354">
    <property type="component" value="Chromosome"/>
</dbReference>
<evidence type="ECO:0000313" key="3">
    <source>
        <dbReference type="EMBL" id="BBM87016.1"/>
    </source>
</evidence>
<dbReference type="InterPro" id="IPR005532">
    <property type="entry name" value="SUMF_dom"/>
</dbReference>
<dbReference type="OrthoDB" id="9812426at2"/>
<feature type="domain" description="Sulfatase-modifying factor enzyme-like" evidence="2">
    <location>
        <begin position="54"/>
        <end position="299"/>
    </location>
</feature>
<dbReference type="EMBL" id="AP019860">
    <property type="protein sequence ID" value="BBM87016.1"/>
    <property type="molecule type" value="Genomic_DNA"/>
</dbReference>
<dbReference type="AlphaFoldDB" id="A0A5S9ISV9"/>
<dbReference type="SUPFAM" id="SSF56436">
    <property type="entry name" value="C-type lectin-like"/>
    <property type="match status" value="1"/>
</dbReference>
<gene>
    <name evidence="3" type="ORF">UABAM_05418</name>
</gene>
<dbReference type="Gene3D" id="3.90.1580.10">
    <property type="entry name" value="paralog of FGE (formylglycine-generating enzyme)"/>
    <property type="match status" value="1"/>
</dbReference>
<evidence type="ECO:0000259" key="2">
    <source>
        <dbReference type="Pfam" id="PF03781"/>
    </source>
</evidence>
<name>A0A5S9ISV9_UABAM</name>
<feature type="region of interest" description="Disordered" evidence="1">
    <location>
        <begin position="247"/>
        <end position="268"/>
    </location>
</feature>